<dbReference type="EMBL" id="OX459951">
    <property type="protein sequence ID" value="CAI9157357.1"/>
    <property type="molecule type" value="Genomic_DNA"/>
</dbReference>
<feature type="region of interest" description="Disordered" evidence="1">
    <location>
        <begin position="1"/>
        <end position="91"/>
    </location>
</feature>
<evidence type="ECO:0000313" key="2">
    <source>
        <dbReference type="EMBL" id="CAI9157357.1"/>
    </source>
</evidence>
<accession>A0ABN8Y711</accession>
<evidence type="ECO:0000313" key="3">
    <source>
        <dbReference type="Proteomes" id="UP001176941"/>
    </source>
</evidence>
<evidence type="ECO:0000256" key="1">
    <source>
        <dbReference type="SAM" id="MobiDB-lite"/>
    </source>
</evidence>
<protein>
    <submittedName>
        <fullName evidence="2">Uncharacterized protein</fullName>
    </submittedName>
</protein>
<sequence>MNWAVRETGVPGQGQGRKETTVVAGWPSRGSGPGQGGRAHPDGTSHGPLCPGWWLGGQGPELEGEKAGGGVGPDKSPRDHPPSPPDTVSCSPWGIFLLGAWGSPPQFQNPGEGAD</sequence>
<name>A0ABN8Y711_RANTA</name>
<keyword evidence="3" id="KW-1185">Reference proteome</keyword>
<reference evidence="2" key="1">
    <citation type="submission" date="2023-04" db="EMBL/GenBank/DDBJ databases">
        <authorList>
            <consortium name="ELIXIR-Norway"/>
        </authorList>
    </citation>
    <scope>NUCLEOTIDE SEQUENCE [LARGE SCALE GENOMIC DNA]</scope>
</reference>
<proteinExistence type="predicted"/>
<gene>
    <name evidence="2" type="ORF">MRATA1EN1_LOCUS6319</name>
</gene>
<organism evidence="2 3">
    <name type="scientific">Rangifer tarandus platyrhynchus</name>
    <name type="common">Svalbard reindeer</name>
    <dbReference type="NCBI Taxonomy" id="3082113"/>
    <lineage>
        <taxon>Eukaryota</taxon>
        <taxon>Metazoa</taxon>
        <taxon>Chordata</taxon>
        <taxon>Craniata</taxon>
        <taxon>Vertebrata</taxon>
        <taxon>Euteleostomi</taxon>
        <taxon>Mammalia</taxon>
        <taxon>Eutheria</taxon>
        <taxon>Laurasiatheria</taxon>
        <taxon>Artiodactyla</taxon>
        <taxon>Ruminantia</taxon>
        <taxon>Pecora</taxon>
        <taxon>Cervidae</taxon>
        <taxon>Odocoileinae</taxon>
        <taxon>Rangifer</taxon>
    </lineage>
</organism>
<dbReference type="Proteomes" id="UP001176941">
    <property type="component" value="Chromosome 15"/>
</dbReference>